<evidence type="ECO:0000256" key="1">
    <source>
        <dbReference type="ARBA" id="ARBA00005889"/>
    </source>
</evidence>
<dbReference type="Pfam" id="PF10551">
    <property type="entry name" value="MULE"/>
    <property type="match status" value="1"/>
</dbReference>
<evidence type="ECO:0000256" key="5">
    <source>
        <dbReference type="PROSITE-ProRule" id="PRU00325"/>
    </source>
</evidence>
<keyword evidence="4 6" id="KW-0862">Zinc</keyword>
<gene>
    <name evidence="9" type="primary">FRS3</name>
    <name evidence="9" type="ORF">CR513_31303</name>
</gene>
<keyword evidence="6" id="KW-0539">Nucleus</keyword>
<name>A0A371G9L2_MUCPR</name>
<dbReference type="STRING" id="157652.A0A371G9L2"/>
<feature type="region of interest" description="Disordered" evidence="7">
    <location>
        <begin position="1"/>
        <end position="37"/>
    </location>
</feature>
<dbReference type="AlphaFoldDB" id="A0A371G9L2"/>
<keyword evidence="2 6" id="KW-0479">Metal-binding</keyword>
<evidence type="ECO:0000256" key="6">
    <source>
        <dbReference type="RuleBase" id="RU367018"/>
    </source>
</evidence>
<dbReference type="PANTHER" id="PTHR31669:SF218">
    <property type="entry name" value="PROTEIN FAR1-RELATED SEQUENCE 3"/>
    <property type="match status" value="1"/>
</dbReference>
<comment type="subcellular location">
    <subcellularLocation>
        <location evidence="6">Nucleus</location>
    </subcellularLocation>
</comment>
<evidence type="ECO:0000256" key="7">
    <source>
        <dbReference type="SAM" id="MobiDB-lite"/>
    </source>
</evidence>
<dbReference type="Pfam" id="PF04434">
    <property type="entry name" value="SWIM"/>
    <property type="match status" value="1"/>
</dbReference>
<feature type="domain" description="SWIM-type" evidence="8">
    <location>
        <begin position="553"/>
        <end position="589"/>
    </location>
</feature>
<dbReference type="InterPro" id="IPR004330">
    <property type="entry name" value="FAR1_DNA_bnd_dom"/>
</dbReference>
<dbReference type="GO" id="GO:0005634">
    <property type="term" value="C:nucleus"/>
    <property type="evidence" value="ECO:0007669"/>
    <property type="project" value="UniProtKB-SubCell"/>
</dbReference>
<evidence type="ECO:0000313" key="9">
    <source>
        <dbReference type="EMBL" id="RDX87242.1"/>
    </source>
</evidence>
<evidence type="ECO:0000256" key="2">
    <source>
        <dbReference type="ARBA" id="ARBA00022723"/>
    </source>
</evidence>
<dbReference type="InterPro" id="IPR031052">
    <property type="entry name" value="FHY3/FAR1"/>
</dbReference>
<dbReference type="SMART" id="SM00575">
    <property type="entry name" value="ZnF_PMZ"/>
    <property type="match status" value="1"/>
</dbReference>
<dbReference type="InterPro" id="IPR006564">
    <property type="entry name" value="Znf_PMZ"/>
</dbReference>
<evidence type="ECO:0000256" key="4">
    <source>
        <dbReference type="ARBA" id="ARBA00022833"/>
    </source>
</evidence>
<dbReference type="EMBL" id="QJKJ01006278">
    <property type="protein sequence ID" value="RDX87242.1"/>
    <property type="molecule type" value="Genomic_DNA"/>
</dbReference>
<reference evidence="9" key="1">
    <citation type="submission" date="2018-05" db="EMBL/GenBank/DDBJ databases">
        <title>Draft genome of Mucuna pruriens seed.</title>
        <authorList>
            <person name="Nnadi N.E."/>
            <person name="Vos R."/>
            <person name="Hasami M.H."/>
            <person name="Devisetty U.K."/>
            <person name="Aguiy J.C."/>
        </authorList>
    </citation>
    <scope>NUCLEOTIDE SEQUENCE [LARGE SCALE GENOMIC DNA]</scope>
    <source>
        <strain evidence="9">JCA_2017</strain>
    </source>
</reference>
<proteinExistence type="inferred from homology"/>
<dbReference type="InterPro" id="IPR007527">
    <property type="entry name" value="Znf_SWIM"/>
</dbReference>
<keyword evidence="3 5" id="KW-0863">Zinc-finger</keyword>
<comment type="caution">
    <text evidence="9">The sequence shown here is derived from an EMBL/GenBank/DDBJ whole genome shotgun (WGS) entry which is preliminary data.</text>
</comment>
<keyword evidence="10" id="KW-1185">Reference proteome</keyword>
<dbReference type="GO" id="GO:0008270">
    <property type="term" value="F:zinc ion binding"/>
    <property type="evidence" value="ECO:0007669"/>
    <property type="project" value="UniProtKB-UniRule"/>
</dbReference>
<dbReference type="GO" id="GO:0006355">
    <property type="term" value="P:regulation of DNA-templated transcription"/>
    <property type="evidence" value="ECO:0007669"/>
    <property type="project" value="UniProtKB-UniRule"/>
</dbReference>
<evidence type="ECO:0000313" key="10">
    <source>
        <dbReference type="Proteomes" id="UP000257109"/>
    </source>
</evidence>
<evidence type="ECO:0000256" key="3">
    <source>
        <dbReference type="ARBA" id="ARBA00022771"/>
    </source>
</evidence>
<dbReference type="PROSITE" id="PS50966">
    <property type="entry name" value="ZF_SWIM"/>
    <property type="match status" value="1"/>
</dbReference>
<comment type="similarity">
    <text evidence="1 6">Belongs to the FHY3/FAR1 family.</text>
</comment>
<organism evidence="9 10">
    <name type="scientific">Mucuna pruriens</name>
    <name type="common">Velvet bean</name>
    <name type="synonym">Dolichos pruriens</name>
    <dbReference type="NCBI Taxonomy" id="157652"/>
    <lineage>
        <taxon>Eukaryota</taxon>
        <taxon>Viridiplantae</taxon>
        <taxon>Streptophyta</taxon>
        <taxon>Embryophyta</taxon>
        <taxon>Tracheophyta</taxon>
        <taxon>Spermatophyta</taxon>
        <taxon>Magnoliopsida</taxon>
        <taxon>eudicotyledons</taxon>
        <taxon>Gunneridae</taxon>
        <taxon>Pentapetalae</taxon>
        <taxon>rosids</taxon>
        <taxon>fabids</taxon>
        <taxon>Fabales</taxon>
        <taxon>Fabaceae</taxon>
        <taxon>Papilionoideae</taxon>
        <taxon>50 kb inversion clade</taxon>
        <taxon>NPAAA clade</taxon>
        <taxon>indigoferoid/millettioid clade</taxon>
        <taxon>Phaseoleae</taxon>
        <taxon>Mucuna</taxon>
    </lineage>
</organism>
<dbReference type="Proteomes" id="UP000257109">
    <property type="component" value="Unassembled WGS sequence"/>
</dbReference>
<accession>A0A371G9L2</accession>
<comment type="function">
    <text evidence="6">Putative transcription activator involved in regulating light control of development.</text>
</comment>
<feature type="non-terminal residue" evidence="9">
    <location>
        <position position="1"/>
    </location>
</feature>
<dbReference type="Pfam" id="PF03101">
    <property type="entry name" value="FAR1"/>
    <property type="match status" value="1"/>
</dbReference>
<dbReference type="OrthoDB" id="1927586at2759"/>
<dbReference type="PANTHER" id="PTHR31669">
    <property type="entry name" value="PROTEIN FAR1-RELATED SEQUENCE 10-RELATED"/>
    <property type="match status" value="1"/>
</dbReference>
<protein>
    <recommendedName>
        <fullName evidence="6">Protein FAR1-RELATED SEQUENCE</fullName>
    </recommendedName>
</protein>
<evidence type="ECO:0000259" key="8">
    <source>
        <dbReference type="PROSITE" id="PS50966"/>
    </source>
</evidence>
<sequence length="899" mass="101715">MDVQVINVEGSGHQTKADDGDAEPSDGEVNNAENYGSHVEDGISEPYLGMEFDSVDVAKTFYNDYARHMGFSSKVGPYGRSKADGENMYREFVCGREGSKKRLNESCNAMIRIELKGQNKWVVTKFVKEHSHSMVSSSKTHNNRPCKHFSSVGRTMPETYQGVGLVPSGVMYVSMDGNRVSSQNTRGMRNIHTAAAERSHPVKNSTLMNYTVRPSFQNRTLGRDAHNLLEYFKKMQAENPGFFYAIQLDEDNRMSNVFWADARSRTAYSHYGDTVHLDTTYKVNQYRVPFAPFTGVNHHGQMVLFGCALLLDDSEASFLWLLKTFLTAMNDRQPVSITTDQDRAMQTAVSQVFPQARHCISMWHILREGQEKLAHVCLAHPNFQVELYNCINLTETIEEFESSWNFILDKYELRRNDWLQSLYNARAQWVPAYFRDSFFAAIFPTQGFDGSFFDGYVNQQTTLPLFFRQYERALESWIEKEIEADFETVSTTPVLKTPSPMEKQASNLYTRKIFLKFQEELVETFVYTANRIEGDGPISTFRVAKFEDDQKAYMVTLNHSELKANCSCQMFEYSGILCRHVLTVFTVTNVLTLPPHYILKRWTRNAKSSAGSDEHTSESHAQESLTARYGNLCKEAIRYAEEGAVTVETYNAAISGLREGGKKVATVKRSVAKVTPNNQVSGTAYDDRKIPTPTLDTTPLLWPRQDEITRRFNLNDAGGPVQSVADLNLPRMAPVSLHRDDGPSENMVVLPCLKSMTWVMENKNSTPGNKVAVINLKLQDYSRAPSTESEVKFHLSRVTLEPMLKSMAYISEQLSTPANKVAVINLKLQDTETTSGESEVKFQVSRDTLGAMLRSMAYIREQLSHAVSVPFLAKKPSSSSICISDKETPFKKTIFQLNL</sequence>
<dbReference type="InterPro" id="IPR018289">
    <property type="entry name" value="MULE_transposase_dom"/>
</dbReference>